<dbReference type="SMART" id="SM00382">
    <property type="entry name" value="AAA"/>
    <property type="match status" value="1"/>
</dbReference>
<dbReference type="GO" id="GO:0000160">
    <property type="term" value="P:phosphorelay signal transduction system"/>
    <property type="evidence" value="ECO:0007669"/>
    <property type="project" value="InterPro"/>
</dbReference>
<dbReference type="Pfam" id="PF25872">
    <property type="entry name" value="HTH_77"/>
    <property type="match status" value="1"/>
</dbReference>
<dbReference type="SUPFAM" id="SSF52540">
    <property type="entry name" value="P-loop containing nucleoside triphosphate hydrolases"/>
    <property type="match status" value="1"/>
</dbReference>
<dbReference type="InterPro" id="IPR058852">
    <property type="entry name" value="HTH_77"/>
</dbReference>
<dbReference type="SUPFAM" id="SSF48452">
    <property type="entry name" value="TPR-like"/>
    <property type="match status" value="1"/>
</dbReference>
<accession>A0A1M5L4U9</accession>
<dbReference type="PANTHER" id="PTHR47691">
    <property type="entry name" value="REGULATOR-RELATED"/>
    <property type="match status" value="1"/>
</dbReference>
<evidence type="ECO:0000313" key="5">
    <source>
        <dbReference type="Proteomes" id="UP000190675"/>
    </source>
</evidence>
<name>A0A1M5L4U9_9BRAD</name>
<dbReference type="GO" id="GO:0006355">
    <property type="term" value="P:regulation of DNA-templated transcription"/>
    <property type="evidence" value="ECO:0007669"/>
    <property type="project" value="InterPro"/>
</dbReference>
<dbReference type="SUPFAM" id="SSF46894">
    <property type="entry name" value="C-terminal effector domain of the bipartite response regulators"/>
    <property type="match status" value="1"/>
</dbReference>
<dbReference type="Pfam" id="PF00486">
    <property type="entry name" value="Trans_reg_C"/>
    <property type="match status" value="1"/>
</dbReference>
<dbReference type="InterPro" id="IPR003593">
    <property type="entry name" value="AAA+_ATPase"/>
</dbReference>
<reference evidence="4 5" key="1">
    <citation type="submission" date="2016-11" db="EMBL/GenBank/DDBJ databases">
        <authorList>
            <person name="Jaros S."/>
            <person name="Januszkiewicz K."/>
            <person name="Wedrychowicz H."/>
        </authorList>
    </citation>
    <scope>NUCLEOTIDE SEQUENCE [LARGE SCALE GENOMIC DNA]</scope>
    <source>
        <strain evidence="4 5">GAS242</strain>
    </source>
</reference>
<protein>
    <submittedName>
        <fullName evidence="4">Predicted ATPase</fullName>
    </submittedName>
</protein>
<dbReference type="InterPro" id="IPR001867">
    <property type="entry name" value="OmpR/PhoB-type_DNA-bd"/>
</dbReference>
<dbReference type="PRINTS" id="PR00364">
    <property type="entry name" value="DISEASERSIST"/>
</dbReference>
<evidence type="ECO:0000259" key="3">
    <source>
        <dbReference type="PROSITE" id="PS51755"/>
    </source>
</evidence>
<dbReference type="InterPro" id="IPR016032">
    <property type="entry name" value="Sig_transdc_resp-reg_C-effctor"/>
</dbReference>
<sequence length="930" mass="101487">MNDFSLSFGPFRLNPTRRVLSRDGKSVRLGSPALDLLIALVENGKELISKEDLLKRVWPDTFIEEANLRVHVAALRKLLGGEGTGDQYINTVAGRGYCFVAPVARVDEVVDPPVAASPVPDTAPGLPPSLTRVIGRAECVGAISNQLARRRFVTIIGPGGIGKTTVALAVAGKLVDSYAHKVCFVELAPLTEARSIHGALASVLGLATLGDQPLAALVAHLRSMSILIVLDNCEHMLDATAVLAEALLRGAPGVHLLATSRQPLRGEGEFLFHLPALAFPPPAERLSTAEALGFPAIELFAERAAASLDSFELDDGNVATVIEICRRLDGIPLAIELAAARVDLFGVEGLASRLNDCFSLLTKGRRTALPRHQTLRATLDWSFELLPEEEKRALARVAALAGEFTMEAAIALGSAGGKPAANIVDTITGLIEKSLVATDLSGNVVHYRLLSTTRAYALEKLTLSGEQASIALCHAAYFRDLARKAEVDWETVPASRWLQIYGRTIDDMRSAIDWALSAIEHHAIGFDIILATAPLWFQLSLMDEYRERLQGALDRLNQSADIDLQRKARLRIALGHAVWYALNDPDQMEDAFTRALAISEQIDDRSAQLQSLWGMWAVRRSRGQYRQALALATRYEAVAAAFGEPKFISLANRILSVNNHYLGHQDLARRLVEQVQSQAPQPVRSANNDFQLDRHVAMTSLMARISWLQGFPERAAASAREAIEAALETRHVLSLGYALCMAGCPVALWTGDLSEAKRCTDLLREYAARNGLYSTWGKCFEHIIRLQQGTEREALAANYIEARVDVSTISRLADLSAERLGAGLVADPWSEDALWSYPEVLRVDAELLLTKSTTGDKEAEAKLLRSLDISQSQSLLSFELRTAVDLARLWNRTGRRAKASSLLKSTYGKFTEGFATRDLSSASHLMAELA</sequence>
<dbReference type="Gene3D" id="1.10.10.10">
    <property type="entry name" value="Winged helix-like DNA-binding domain superfamily/Winged helix DNA-binding domain"/>
    <property type="match status" value="1"/>
</dbReference>
<dbReference type="GO" id="GO:0016887">
    <property type="term" value="F:ATP hydrolysis activity"/>
    <property type="evidence" value="ECO:0007669"/>
    <property type="project" value="InterPro"/>
</dbReference>
<dbReference type="GO" id="GO:0003677">
    <property type="term" value="F:DNA binding"/>
    <property type="evidence" value="ECO:0007669"/>
    <property type="project" value="UniProtKB-UniRule"/>
</dbReference>
<keyword evidence="1 2" id="KW-0238">DNA-binding</keyword>
<dbReference type="PROSITE" id="PS51755">
    <property type="entry name" value="OMPR_PHOB"/>
    <property type="match status" value="1"/>
</dbReference>
<dbReference type="AlphaFoldDB" id="A0A1M5L4U9"/>
<dbReference type="Proteomes" id="UP000190675">
    <property type="component" value="Chromosome I"/>
</dbReference>
<dbReference type="CDD" id="cd00383">
    <property type="entry name" value="trans_reg_C"/>
    <property type="match status" value="1"/>
</dbReference>
<dbReference type="EMBL" id="LT670818">
    <property type="protein sequence ID" value="SHG59980.1"/>
    <property type="molecule type" value="Genomic_DNA"/>
</dbReference>
<dbReference type="InterPro" id="IPR011990">
    <property type="entry name" value="TPR-like_helical_dom_sf"/>
</dbReference>
<dbReference type="Pfam" id="PF13401">
    <property type="entry name" value="AAA_22"/>
    <property type="match status" value="1"/>
</dbReference>
<dbReference type="PANTHER" id="PTHR47691:SF3">
    <property type="entry name" value="HTH-TYPE TRANSCRIPTIONAL REGULATOR RV0890C-RELATED"/>
    <property type="match status" value="1"/>
</dbReference>
<feature type="domain" description="OmpR/PhoB-type" evidence="3">
    <location>
        <begin position="3"/>
        <end position="101"/>
    </location>
</feature>
<dbReference type="Gene3D" id="1.25.40.10">
    <property type="entry name" value="Tetratricopeptide repeat domain"/>
    <property type="match status" value="1"/>
</dbReference>
<evidence type="ECO:0000256" key="1">
    <source>
        <dbReference type="ARBA" id="ARBA00023125"/>
    </source>
</evidence>
<gene>
    <name evidence="4" type="ORF">SAMN05444169_3261</name>
</gene>
<dbReference type="InterPro" id="IPR027417">
    <property type="entry name" value="P-loop_NTPase"/>
</dbReference>
<dbReference type="Gene3D" id="3.40.50.300">
    <property type="entry name" value="P-loop containing nucleotide triphosphate hydrolases"/>
    <property type="match status" value="1"/>
</dbReference>
<dbReference type="SMART" id="SM00862">
    <property type="entry name" value="Trans_reg_C"/>
    <property type="match status" value="1"/>
</dbReference>
<dbReference type="InterPro" id="IPR036388">
    <property type="entry name" value="WH-like_DNA-bd_sf"/>
</dbReference>
<evidence type="ECO:0000313" key="4">
    <source>
        <dbReference type="EMBL" id="SHG59980.1"/>
    </source>
</evidence>
<proteinExistence type="predicted"/>
<organism evidence="4 5">
    <name type="scientific">Bradyrhizobium erythrophlei</name>
    <dbReference type="NCBI Taxonomy" id="1437360"/>
    <lineage>
        <taxon>Bacteria</taxon>
        <taxon>Pseudomonadati</taxon>
        <taxon>Pseudomonadota</taxon>
        <taxon>Alphaproteobacteria</taxon>
        <taxon>Hyphomicrobiales</taxon>
        <taxon>Nitrobacteraceae</taxon>
        <taxon>Bradyrhizobium</taxon>
    </lineage>
</organism>
<feature type="DNA-binding region" description="OmpR/PhoB-type" evidence="2">
    <location>
        <begin position="3"/>
        <end position="101"/>
    </location>
</feature>
<evidence type="ECO:0000256" key="2">
    <source>
        <dbReference type="PROSITE-ProRule" id="PRU01091"/>
    </source>
</evidence>
<dbReference type="InterPro" id="IPR049945">
    <property type="entry name" value="AAA_22"/>
</dbReference>